<accession>A0ABU4C5P9</accession>
<protein>
    <submittedName>
        <fullName evidence="1">Uncharacterized protein</fullName>
    </submittedName>
</protein>
<dbReference type="EMBL" id="JAWLKB010000067">
    <property type="protein sequence ID" value="MDV6271683.1"/>
    <property type="molecule type" value="Genomic_DNA"/>
</dbReference>
<proteinExistence type="predicted"/>
<evidence type="ECO:0000313" key="2">
    <source>
        <dbReference type="Proteomes" id="UP001185927"/>
    </source>
</evidence>
<name>A0ABU4C5P9_RHOGO</name>
<reference evidence="1 2" key="1">
    <citation type="submission" date="2023-10" db="EMBL/GenBank/DDBJ databases">
        <title>Development of a sustainable strategy for remediation of hydrocarbon-contaminated territories based on the waste exchange concept.</title>
        <authorList>
            <person name="Krivoruchko A."/>
        </authorList>
    </citation>
    <scope>NUCLEOTIDE SEQUENCE [LARGE SCALE GENOMIC DNA]</scope>
    <source>
        <strain evidence="1 2">IEGM 1203</strain>
    </source>
</reference>
<dbReference type="Proteomes" id="UP001185927">
    <property type="component" value="Unassembled WGS sequence"/>
</dbReference>
<comment type="caution">
    <text evidence="1">The sequence shown here is derived from an EMBL/GenBank/DDBJ whole genome shotgun (WGS) entry which is preliminary data.</text>
</comment>
<gene>
    <name evidence="1" type="ORF">R3Q16_34400</name>
</gene>
<evidence type="ECO:0000313" key="1">
    <source>
        <dbReference type="EMBL" id="MDV6271683.1"/>
    </source>
</evidence>
<keyword evidence="2" id="KW-1185">Reference proteome</keyword>
<organism evidence="1 2">
    <name type="scientific">Rhodococcus globerulus</name>
    <dbReference type="NCBI Taxonomy" id="33008"/>
    <lineage>
        <taxon>Bacteria</taxon>
        <taxon>Bacillati</taxon>
        <taxon>Actinomycetota</taxon>
        <taxon>Actinomycetes</taxon>
        <taxon>Mycobacteriales</taxon>
        <taxon>Nocardiaceae</taxon>
        <taxon>Rhodococcus</taxon>
    </lineage>
</organism>
<dbReference type="RefSeq" id="WP_317546309.1">
    <property type="nucleotide sequence ID" value="NZ_JAWLKB010000067.1"/>
</dbReference>
<sequence length="196" mass="22693">MSDVYYNKVMHPLVSGYFETLTEVREVLEENGRELKDFSPNHKDRRLVEQAKRYLDAGDLADRFHRLRYLDEDEDGPAERWAFSYSTPNDVLFNGVLIRDLKTGEWEENSPVVMTNRLHPEYWTSPDLIELAEQVVENTRGSVNDQSEMTKQDRARVRAEVAAKEAAERAEADAIARAHAPRSLWQRLTAPLFGNR</sequence>